<dbReference type="Pfam" id="PF04230">
    <property type="entry name" value="PS_pyruv_trans"/>
    <property type="match status" value="1"/>
</dbReference>
<feature type="transmembrane region" description="Helical" evidence="1">
    <location>
        <begin position="6"/>
        <end position="27"/>
    </location>
</feature>
<accession>A0ABZ2UN82</accession>
<evidence type="ECO:0000313" key="4">
    <source>
        <dbReference type="Proteomes" id="UP001483337"/>
    </source>
</evidence>
<feature type="domain" description="Polysaccharide pyruvyl transferase" evidence="2">
    <location>
        <begin position="51"/>
        <end position="362"/>
    </location>
</feature>
<proteinExistence type="predicted"/>
<sequence length="426" mass="48366">MNQALLVFLCSPSSILISIYAVILSLLRSVGFIRRIPSSAVILPPAAPGSLGDEAMVVGLVNYLKQKGLTNISLVAYNVKEKYPVETHEYLDMRDFFIYRKWYGFLGKFIAFGYRISQYERFYCLGADLMDGYYSDYATFKRVKMVEMAAKLDLISAILGFSYNRQPTQVSVKVLHDLPSQVRLYARDIFSYQRLITEIPSASVNLVADLAFLLSPIDTSEKVDKSFQWIETQRNQGKKILGINVNNLLISKLPEQTTDTLVQSFVDSIIKVSEQNTNLSFMFLPHDFRNIQGNLSDDKLANKIIEKLPMHIKSSCFKIPFPCQAAELKAIVKYIDYVISSRMHLAIACLGQETPVACVSYQDKFAGLYQHFDLEPPIISPTELFEPNSTKLVDLISNLIQKQDQLKQQIKHKLPDIKKISMIPID</sequence>
<protein>
    <submittedName>
        <fullName evidence="3">Polysaccharide pyruvyl transferase family protein</fullName>
    </submittedName>
</protein>
<keyword evidence="3" id="KW-0808">Transferase</keyword>
<keyword evidence="4" id="KW-1185">Reference proteome</keyword>
<keyword evidence="1" id="KW-0812">Transmembrane</keyword>
<organism evidence="3 4">
    <name type="scientific">Okeanomitos corallinicola TIOX110</name>
    <dbReference type="NCBI Taxonomy" id="3133117"/>
    <lineage>
        <taxon>Bacteria</taxon>
        <taxon>Bacillati</taxon>
        <taxon>Cyanobacteriota</taxon>
        <taxon>Cyanophyceae</taxon>
        <taxon>Nostocales</taxon>
        <taxon>Aphanizomenonaceae</taxon>
        <taxon>Okeanomitos</taxon>
    </lineage>
</organism>
<keyword evidence="1" id="KW-0472">Membrane</keyword>
<evidence type="ECO:0000259" key="2">
    <source>
        <dbReference type="Pfam" id="PF04230"/>
    </source>
</evidence>
<dbReference type="GO" id="GO:0016740">
    <property type="term" value="F:transferase activity"/>
    <property type="evidence" value="ECO:0007669"/>
    <property type="project" value="UniProtKB-KW"/>
</dbReference>
<dbReference type="EMBL" id="CP150886">
    <property type="protein sequence ID" value="WZB86826.1"/>
    <property type="molecule type" value="Genomic_DNA"/>
</dbReference>
<gene>
    <name evidence="3" type="ORF">WJM97_15695</name>
</gene>
<dbReference type="RefSeq" id="WP_353929740.1">
    <property type="nucleotide sequence ID" value="NZ_CP150886.1"/>
</dbReference>
<evidence type="ECO:0000256" key="1">
    <source>
        <dbReference type="SAM" id="Phobius"/>
    </source>
</evidence>
<name>A0ABZ2UN82_9CYAN</name>
<keyword evidence="1" id="KW-1133">Transmembrane helix</keyword>
<dbReference type="InterPro" id="IPR007345">
    <property type="entry name" value="Polysacch_pyruvyl_Trfase"/>
</dbReference>
<dbReference type="Proteomes" id="UP001483337">
    <property type="component" value="Chromosome"/>
</dbReference>
<dbReference type="PANTHER" id="PTHR36836:SF1">
    <property type="entry name" value="COLANIC ACID BIOSYNTHESIS PROTEIN WCAK"/>
    <property type="match status" value="1"/>
</dbReference>
<evidence type="ECO:0000313" key="3">
    <source>
        <dbReference type="EMBL" id="WZB86826.1"/>
    </source>
</evidence>
<dbReference type="PANTHER" id="PTHR36836">
    <property type="entry name" value="COLANIC ACID BIOSYNTHESIS PROTEIN WCAK"/>
    <property type="match status" value="1"/>
</dbReference>
<reference evidence="3 4" key="1">
    <citation type="submission" date="2024-04" db="EMBL/GenBank/DDBJ databases">
        <title>Okeanomitos corallinicola gen. &amp; sp. nov. (Nostocales, Cyanobacteria), a new toxic marine heterocyst-forming cyanobacterium from a coral reef.</title>
        <authorList>
            <person name="Li H."/>
            <person name="Li R."/>
            <person name="Kang J."/>
            <person name="Hii K.S."/>
            <person name="Mohamed H.F."/>
            <person name="Xu X."/>
            <person name="Luo Z."/>
        </authorList>
    </citation>
    <scope>NUCLEOTIDE SEQUENCE [LARGE SCALE GENOMIC DNA]</scope>
    <source>
        <strain evidence="3 4">TIOX110</strain>
    </source>
</reference>